<protein>
    <recommendedName>
        <fullName evidence="1">Helix-turn-helix domain-containing protein</fullName>
    </recommendedName>
</protein>
<dbReference type="EMBL" id="CP036268">
    <property type="protein sequence ID" value="QDT35794.1"/>
    <property type="molecule type" value="Genomic_DNA"/>
</dbReference>
<accession>A0A517QW15</accession>
<sequence>MSVAIPEKKSQHFSPKELAKAISASESSVKRWIDDGKLKAVKTAGGHRRIAMGDAFRFIRENDQKLIDPASLGLGAIATVDFSDPAEIRTQYLEALESGDEPTTTGIVCHLHLLDRSIAAICDEPVHWAFRDLRSRCTHPSEECVVLHRGQSNSIHALQRLRELVVQPKTDAPSALLADIGYEIDGLSTYLAETVFADAGITCTQLGLSVPEAVLNGAISRVKPDVVWVSAMGGKQAQPEVVKKRLLEVGRLTAEQGSRLVLMGDAICSAREFGETPPTIINDMGELAAFADGMFIKAS</sequence>
<evidence type="ECO:0000313" key="3">
    <source>
        <dbReference type="Proteomes" id="UP000317318"/>
    </source>
</evidence>
<dbReference type="InterPro" id="IPR009061">
    <property type="entry name" value="DNA-bd_dom_put_sf"/>
</dbReference>
<dbReference type="Gene3D" id="1.10.1660.10">
    <property type="match status" value="1"/>
</dbReference>
<reference evidence="2 3" key="1">
    <citation type="submission" date="2019-02" db="EMBL/GenBank/DDBJ databases">
        <title>Deep-cultivation of Planctomycetes and their phenomic and genomic characterization uncovers novel biology.</title>
        <authorList>
            <person name="Wiegand S."/>
            <person name="Jogler M."/>
            <person name="Boedeker C."/>
            <person name="Pinto D."/>
            <person name="Vollmers J."/>
            <person name="Rivas-Marin E."/>
            <person name="Kohn T."/>
            <person name="Peeters S.H."/>
            <person name="Heuer A."/>
            <person name="Rast P."/>
            <person name="Oberbeckmann S."/>
            <person name="Bunk B."/>
            <person name="Jeske O."/>
            <person name="Meyerdierks A."/>
            <person name="Storesund J.E."/>
            <person name="Kallscheuer N."/>
            <person name="Luecker S."/>
            <person name="Lage O.M."/>
            <person name="Pohl T."/>
            <person name="Merkel B.J."/>
            <person name="Hornburger P."/>
            <person name="Mueller R.-W."/>
            <person name="Bruemmer F."/>
            <person name="Labrenz M."/>
            <person name="Spormann A.M."/>
            <person name="Op den Camp H."/>
            <person name="Overmann J."/>
            <person name="Amann R."/>
            <person name="Jetten M.S.M."/>
            <person name="Mascher T."/>
            <person name="Medema M.H."/>
            <person name="Devos D.P."/>
            <person name="Kaster A.-K."/>
            <person name="Ovreas L."/>
            <person name="Rohde M."/>
            <person name="Galperin M.Y."/>
            <person name="Jogler C."/>
        </authorList>
    </citation>
    <scope>NUCLEOTIDE SEQUENCE [LARGE SCALE GENOMIC DNA]</scope>
    <source>
        <strain evidence="2 3">Pan189</strain>
    </source>
</reference>
<dbReference type="KEGG" id="svp:Pan189_01470"/>
<dbReference type="GO" id="GO:0046872">
    <property type="term" value="F:metal ion binding"/>
    <property type="evidence" value="ECO:0007669"/>
    <property type="project" value="InterPro"/>
</dbReference>
<dbReference type="SUPFAM" id="SSF46955">
    <property type="entry name" value="Putative DNA-binding domain"/>
    <property type="match status" value="1"/>
</dbReference>
<dbReference type="Gene3D" id="3.40.50.280">
    <property type="entry name" value="Cobalamin-binding domain"/>
    <property type="match status" value="1"/>
</dbReference>
<dbReference type="Pfam" id="PF12728">
    <property type="entry name" value="HTH_17"/>
    <property type="match status" value="1"/>
</dbReference>
<dbReference type="GO" id="GO:0031419">
    <property type="term" value="F:cobalamin binding"/>
    <property type="evidence" value="ECO:0007669"/>
    <property type="project" value="InterPro"/>
</dbReference>
<dbReference type="OrthoDB" id="264258at2"/>
<evidence type="ECO:0000259" key="1">
    <source>
        <dbReference type="Pfam" id="PF12728"/>
    </source>
</evidence>
<dbReference type="SUPFAM" id="SSF52242">
    <property type="entry name" value="Cobalamin (vitamin B12)-binding domain"/>
    <property type="match status" value="1"/>
</dbReference>
<evidence type="ECO:0000313" key="2">
    <source>
        <dbReference type="EMBL" id="QDT35794.1"/>
    </source>
</evidence>
<dbReference type="InterPro" id="IPR036724">
    <property type="entry name" value="Cobalamin-bd_sf"/>
</dbReference>
<dbReference type="AlphaFoldDB" id="A0A517QW15"/>
<proteinExistence type="predicted"/>
<organism evidence="2 3">
    <name type="scientific">Stratiformator vulcanicus</name>
    <dbReference type="NCBI Taxonomy" id="2527980"/>
    <lineage>
        <taxon>Bacteria</taxon>
        <taxon>Pseudomonadati</taxon>
        <taxon>Planctomycetota</taxon>
        <taxon>Planctomycetia</taxon>
        <taxon>Planctomycetales</taxon>
        <taxon>Planctomycetaceae</taxon>
        <taxon>Stratiformator</taxon>
    </lineage>
</organism>
<dbReference type="Proteomes" id="UP000317318">
    <property type="component" value="Chromosome"/>
</dbReference>
<gene>
    <name evidence="2" type="ORF">Pan189_01470</name>
</gene>
<keyword evidence="3" id="KW-1185">Reference proteome</keyword>
<name>A0A517QW15_9PLAN</name>
<dbReference type="InterPro" id="IPR041657">
    <property type="entry name" value="HTH_17"/>
</dbReference>
<feature type="domain" description="Helix-turn-helix" evidence="1">
    <location>
        <begin position="14"/>
        <end position="60"/>
    </location>
</feature>